<evidence type="ECO:0000256" key="1">
    <source>
        <dbReference type="SAM" id="MobiDB-lite"/>
    </source>
</evidence>
<dbReference type="InterPro" id="IPR036779">
    <property type="entry name" value="LysM_dom_sf"/>
</dbReference>
<dbReference type="AlphaFoldDB" id="A0A1W1BVX0"/>
<organism evidence="3">
    <name type="scientific">hydrothermal vent metagenome</name>
    <dbReference type="NCBI Taxonomy" id="652676"/>
    <lineage>
        <taxon>unclassified sequences</taxon>
        <taxon>metagenomes</taxon>
        <taxon>ecological metagenomes</taxon>
    </lineage>
</organism>
<evidence type="ECO:0000259" key="2">
    <source>
        <dbReference type="PROSITE" id="PS51782"/>
    </source>
</evidence>
<proteinExistence type="predicted"/>
<dbReference type="CDD" id="cd00118">
    <property type="entry name" value="LysM"/>
    <property type="match status" value="1"/>
</dbReference>
<protein>
    <recommendedName>
        <fullName evidence="2">LysM domain-containing protein</fullName>
    </recommendedName>
</protein>
<dbReference type="SUPFAM" id="SSF54106">
    <property type="entry name" value="LysM domain"/>
    <property type="match status" value="1"/>
</dbReference>
<dbReference type="InterPro" id="IPR018392">
    <property type="entry name" value="LysM"/>
</dbReference>
<dbReference type="EMBL" id="FPHE01000079">
    <property type="protein sequence ID" value="SFV57601.1"/>
    <property type="molecule type" value="Genomic_DNA"/>
</dbReference>
<dbReference type="PROSITE" id="PS51257">
    <property type="entry name" value="PROKAR_LIPOPROTEIN"/>
    <property type="match status" value="1"/>
</dbReference>
<feature type="domain" description="LysM" evidence="2">
    <location>
        <begin position="254"/>
        <end position="303"/>
    </location>
</feature>
<name>A0A1W1BVX0_9ZZZZ</name>
<dbReference type="Gene3D" id="3.10.350.10">
    <property type="entry name" value="LysM domain"/>
    <property type="match status" value="1"/>
</dbReference>
<feature type="compositionally biased region" description="Basic and acidic residues" evidence="1">
    <location>
        <begin position="27"/>
        <end position="38"/>
    </location>
</feature>
<dbReference type="PANTHER" id="PTHR34700:SF4">
    <property type="entry name" value="PHAGE-LIKE ELEMENT PBSX PROTEIN XKDP"/>
    <property type="match status" value="1"/>
</dbReference>
<accession>A0A1W1BVX0</accession>
<dbReference type="PANTHER" id="PTHR34700">
    <property type="entry name" value="POTASSIUM BINDING PROTEIN KBP"/>
    <property type="match status" value="1"/>
</dbReference>
<dbReference type="PROSITE" id="PS51782">
    <property type="entry name" value="LYSM"/>
    <property type="match status" value="1"/>
</dbReference>
<evidence type="ECO:0000313" key="3">
    <source>
        <dbReference type="EMBL" id="SFV57601.1"/>
    </source>
</evidence>
<dbReference type="InterPro" id="IPR052196">
    <property type="entry name" value="Bact_Kbp"/>
</dbReference>
<sequence>MRMQNRIISLGIAIMLLGCGGDKEETHQSITEKTKEALGDNSTESGCDGDKANENEECSEDSSSSSFILNALTKESNESNQTQNDDSSLRGQLNTLLEDISQEENSTQNNLESLVTQVGELIENNSSKVAEGLESLVETYDKQENSKSVKDELQSLVDGVENSKLNREDIESKLLSLVGSVEDKKLKREEVEAQLLSLVGDATKNRKNTKESLESLVSSAEQEGTTTAKRLASSIIDDVAKKKIKILKTEDDFVVIQVQSGDSLSALAKKYYGDATKYKLILEANRDKIGNKNTIYPGITLVIPKL</sequence>
<dbReference type="Pfam" id="PF01476">
    <property type="entry name" value="LysM"/>
    <property type="match status" value="1"/>
</dbReference>
<dbReference type="SMART" id="SM00257">
    <property type="entry name" value="LysM"/>
    <property type="match status" value="1"/>
</dbReference>
<reference evidence="3" key="1">
    <citation type="submission" date="2016-10" db="EMBL/GenBank/DDBJ databases">
        <authorList>
            <person name="de Groot N.N."/>
        </authorList>
    </citation>
    <scope>NUCLEOTIDE SEQUENCE</scope>
</reference>
<feature type="region of interest" description="Disordered" evidence="1">
    <location>
        <begin position="27"/>
        <end position="65"/>
    </location>
</feature>
<gene>
    <name evidence="3" type="ORF">MNB_SV-12-1981</name>
</gene>